<dbReference type="CDD" id="cd19076">
    <property type="entry name" value="AKR_AKR13A_13D"/>
    <property type="match status" value="1"/>
</dbReference>
<dbReference type="EMBL" id="QURH01000114">
    <property type="protein sequence ID" value="RFU42557.1"/>
    <property type="molecule type" value="Genomic_DNA"/>
</dbReference>
<dbReference type="InterPro" id="IPR036812">
    <property type="entry name" value="NAD(P)_OxRdtase_dom_sf"/>
</dbReference>
<dbReference type="Pfam" id="PF00248">
    <property type="entry name" value="Aldo_ket_red"/>
    <property type="match status" value="1"/>
</dbReference>
<dbReference type="SUPFAM" id="SSF51430">
    <property type="entry name" value="NAD(P)-linked oxidoreductase"/>
    <property type="match status" value="1"/>
</dbReference>
<dbReference type="AlphaFoldDB" id="A0A372JRC6"/>
<dbReference type="InterPro" id="IPR020471">
    <property type="entry name" value="AKR"/>
</dbReference>
<reference evidence="3 4" key="1">
    <citation type="submission" date="2018-08" db="EMBL/GenBank/DDBJ databases">
        <title>Actinomadura jelena sp. nov., a novel Actinomycete isolated from soil in Chad.</title>
        <authorList>
            <person name="Shi L."/>
        </authorList>
    </citation>
    <scope>NUCLEOTIDE SEQUENCE [LARGE SCALE GENOMIC DNA]</scope>
    <source>
        <strain evidence="3 4">NEAU-G17</strain>
    </source>
</reference>
<feature type="domain" description="NADP-dependent oxidoreductase" evidence="2">
    <location>
        <begin position="10"/>
        <end position="288"/>
    </location>
</feature>
<dbReference type="PANTHER" id="PTHR43625:SF40">
    <property type="entry name" value="ALDO-KETO REDUCTASE YAKC [NADP(+)]"/>
    <property type="match status" value="1"/>
</dbReference>
<name>A0A372JRC6_9ACTN</name>
<evidence type="ECO:0000259" key="2">
    <source>
        <dbReference type="Pfam" id="PF00248"/>
    </source>
</evidence>
<proteinExistence type="predicted"/>
<protein>
    <submittedName>
        <fullName evidence="3">Aldo/keto reductase</fullName>
    </submittedName>
</protein>
<keyword evidence="4" id="KW-1185">Reference proteome</keyword>
<dbReference type="OrthoDB" id="9768793at2"/>
<dbReference type="Proteomes" id="UP000261811">
    <property type="component" value="Unassembled WGS sequence"/>
</dbReference>
<dbReference type="Gene3D" id="3.20.20.100">
    <property type="entry name" value="NADP-dependent oxidoreductase domain"/>
    <property type="match status" value="1"/>
</dbReference>
<dbReference type="InterPro" id="IPR050791">
    <property type="entry name" value="Aldo-Keto_reductase"/>
</dbReference>
<dbReference type="GO" id="GO:0016491">
    <property type="term" value="F:oxidoreductase activity"/>
    <property type="evidence" value="ECO:0007669"/>
    <property type="project" value="UniProtKB-KW"/>
</dbReference>
<dbReference type="PRINTS" id="PR00069">
    <property type="entry name" value="ALDKETRDTASE"/>
</dbReference>
<evidence type="ECO:0000313" key="4">
    <source>
        <dbReference type="Proteomes" id="UP000261811"/>
    </source>
</evidence>
<comment type="caution">
    <text evidence="3">The sequence shown here is derived from an EMBL/GenBank/DDBJ whole genome shotgun (WGS) entry which is preliminary data.</text>
</comment>
<accession>A0A372JRC6</accession>
<gene>
    <name evidence="3" type="ORF">DZF91_06180</name>
</gene>
<dbReference type="GO" id="GO:0005737">
    <property type="term" value="C:cytoplasm"/>
    <property type="evidence" value="ECO:0007669"/>
    <property type="project" value="TreeGrafter"/>
</dbReference>
<evidence type="ECO:0000256" key="1">
    <source>
        <dbReference type="ARBA" id="ARBA00023002"/>
    </source>
</evidence>
<sequence>MGMTHAYTVGERDDAESVRVVHRAVELGATLIDTSDVYGPFTNEELVGRALKGRRDEVVLATKVGLRIPPGEDTRAMYRDGRPEHIRAAVRESLRRLDTDRIDLYYLHRVDDDVPLEESWGALAELVEQGLVRKLGISDVRPEQIAAAHAIHPVTAVQNELSLWTRDDEVVAWTAEHGVGFVPYSPLGRGFLTGTYTSAADFGEDDFRARLPRFADEALKANLAIVDRVRAVADRHGATPGQVAIAWTLAQGDHVVPIPGTKRLTRLEENCGAADLALSEADLAELAEVPPPVGTRY</sequence>
<keyword evidence="1" id="KW-0560">Oxidoreductase</keyword>
<organism evidence="3 4">
    <name type="scientific">Actinomadura logoneensis</name>
    <dbReference type="NCBI Taxonomy" id="2293572"/>
    <lineage>
        <taxon>Bacteria</taxon>
        <taxon>Bacillati</taxon>
        <taxon>Actinomycetota</taxon>
        <taxon>Actinomycetes</taxon>
        <taxon>Streptosporangiales</taxon>
        <taxon>Thermomonosporaceae</taxon>
        <taxon>Actinomadura</taxon>
    </lineage>
</organism>
<dbReference type="InterPro" id="IPR023210">
    <property type="entry name" value="NADP_OxRdtase_dom"/>
</dbReference>
<evidence type="ECO:0000313" key="3">
    <source>
        <dbReference type="EMBL" id="RFU42557.1"/>
    </source>
</evidence>
<dbReference type="PANTHER" id="PTHR43625">
    <property type="entry name" value="AFLATOXIN B1 ALDEHYDE REDUCTASE"/>
    <property type="match status" value="1"/>
</dbReference>